<sequence>MVIPHAEIPISSIRPSDILLLLALGSVTELIHRLITHKVQSLSSAEKSLREKLRLLRYQTNKKRALGPSAFVETSKLERMVLACEKELSGYEVDRSKKTKEFEKIMKYVMMGLNAIIFIVYYGIPIMEIDGLKASELGLSGSLQSDDHAEHAAAFWKGVMFPLSYVGIGMKIARFGLTNKASSVGALSVYWSAQVLIGKVYECFAALAFR</sequence>
<dbReference type="EMBL" id="BLLK01000046">
    <property type="protein sequence ID" value="GFH52964.1"/>
    <property type="molecule type" value="Genomic_DNA"/>
</dbReference>
<name>A0AAD3CYK8_9STRA</name>
<keyword evidence="1" id="KW-0812">Transmembrane</keyword>
<evidence type="ECO:0000256" key="1">
    <source>
        <dbReference type="SAM" id="Phobius"/>
    </source>
</evidence>
<evidence type="ECO:0000313" key="3">
    <source>
        <dbReference type="Proteomes" id="UP001054902"/>
    </source>
</evidence>
<proteinExistence type="predicted"/>
<protein>
    <submittedName>
        <fullName evidence="2">Uncharacterized protein</fullName>
    </submittedName>
</protein>
<keyword evidence="3" id="KW-1185">Reference proteome</keyword>
<dbReference type="Proteomes" id="UP001054902">
    <property type="component" value="Unassembled WGS sequence"/>
</dbReference>
<keyword evidence="1" id="KW-1133">Transmembrane helix</keyword>
<organism evidence="2 3">
    <name type="scientific">Chaetoceros tenuissimus</name>
    <dbReference type="NCBI Taxonomy" id="426638"/>
    <lineage>
        <taxon>Eukaryota</taxon>
        <taxon>Sar</taxon>
        <taxon>Stramenopiles</taxon>
        <taxon>Ochrophyta</taxon>
        <taxon>Bacillariophyta</taxon>
        <taxon>Coscinodiscophyceae</taxon>
        <taxon>Chaetocerotophycidae</taxon>
        <taxon>Chaetocerotales</taxon>
        <taxon>Chaetocerotaceae</taxon>
        <taxon>Chaetoceros</taxon>
    </lineage>
</organism>
<feature type="transmembrane region" description="Helical" evidence="1">
    <location>
        <begin position="105"/>
        <end position="124"/>
    </location>
</feature>
<comment type="caution">
    <text evidence="2">The sequence shown here is derived from an EMBL/GenBank/DDBJ whole genome shotgun (WGS) entry which is preliminary data.</text>
</comment>
<evidence type="ECO:0000313" key="2">
    <source>
        <dbReference type="EMBL" id="GFH52964.1"/>
    </source>
</evidence>
<gene>
    <name evidence="2" type="ORF">CTEN210_09440</name>
</gene>
<accession>A0AAD3CYK8</accession>
<dbReference type="AlphaFoldDB" id="A0AAD3CYK8"/>
<reference evidence="2 3" key="1">
    <citation type="journal article" date="2021" name="Sci. Rep.">
        <title>The genome of the diatom Chaetoceros tenuissimus carries an ancient integrated fragment of an extant virus.</title>
        <authorList>
            <person name="Hongo Y."/>
            <person name="Kimura K."/>
            <person name="Takaki Y."/>
            <person name="Yoshida Y."/>
            <person name="Baba S."/>
            <person name="Kobayashi G."/>
            <person name="Nagasaki K."/>
            <person name="Hano T."/>
            <person name="Tomaru Y."/>
        </authorList>
    </citation>
    <scope>NUCLEOTIDE SEQUENCE [LARGE SCALE GENOMIC DNA]</scope>
    <source>
        <strain evidence="2 3">NIES-3715</strain>
    </source>
</reference>
<keyword evidence="1" id="KW-0472">Membrane</keyword>